<name>A0A6B3NMY0_9PSED</name>
<accession>A0A6B3NMY0</accession>
<sequence length="145" mass="15957">MSAAVNGRAIVLRSLLEDTSCVDSPGDRVINLGLGEAELPDLAFLPYQPGLRKNVLIHPIFDNTKDDPLGSDCAILQYLPGAFTPRHVHMGYETVLVLKGEYVENDVLYRPGTLIVREPGTVHEMRTTQGCTILAFRDVPVKQLT</sequence>
<dbReference type="SUPFAM" id="SSF51182">
    <property type="entry name" value="RmlC-like cupins"/>
    <property type="match status" value="1"/>
</dbReference>
<keyword evidence="5" id="KW-1185">Reference proteome</keyword>
<proteinExistence type="predicted"/>
<dbReference type="RefSeq" id="WP_163940867.1">
    <property type="nucleotide sequence ID" value="NZ_JAAHBU010000025.1"/>
</dbReference>
<dbReference type="AlphaFoldDB" id="A0A6B3NMY0"/>
<dbReference type="InterPro" id="IPR014710">
    <property type="entry name" value="RmlC-like_jellyroll"/>
</dbReference>
<dbReference type="Proteomes" id="UP000482634">
    <property type="component" value="Unassembled WGS sequence"/>
</dbReference>
<evidence type="ECO:0000313" key="2">
    <source>
        <dbReference type="EMBL" id="NER60506.1"/>
    </source>
</evidence>
<evidence type="ECO:0000313" key="5">
    <source>
        <dbReference type="Proteomes" id="UP000482634"/>
    </source>
</evidence>
<dbReference type="InterPro" id="IPR025979">
    <property type="entry name" value="ChrR-like_cupin_dom"/>
</dbReference>
<gene>
    <name evidence="2" type="ORF">G3435_11915</name>
    <name evidence="3" type="ORF">G3436_02370</name>
</gene>
<dbReference type="InterPro" id="IPR011051">
    <property type="entry name" value="RmlC_Cupin_sf"/>
</dbReference>
<dbReference type="EMBL" id="JAAHBU010000025">
    <property type="protein sequence ID" value="NER62953.1"/>
    <property type="molecule type" value="Genomic_DNA"/>
</dbReference>
<dbReference type="Proteomes" id="UP000480410">
    <property type="component" value="Unassembled WGS sequence"/>
</dbReference>
<organism evidence="3 5">
    <name type="scientific">Pseudomonas brassicae</name>
    <dbReference type="NCBI Taxonomy" id="2708063"/>
    <lineage>
        <taxon>Bacteria</taxon>
        <taxon>Pseudomonadati</taxon>
        <taxon>Pseudomonadota</taxon>
        <taxon>Gammaproteobacteria</taxon>
        <taxon>Pseudomonadales</taxon>
        <taxon>Pseudomonadaceae</taxon>
        <taxon>Pseudomonas</taxon>
    </lineage>
</organism>
<feature type="domain" description="ChrR-like cupin" evidence="1">
    <location>
        <begin position="70"/>
        <end position="135"/>
    </location>
</feature>
<evidence type="ECO:0000259" key="1">
    <source>
        <dbReference type="Pfam" id="PF12973"/>
    </source>
</evidence>
<reference evidence="4 5" key="1">
    <citation type="submission" date="2020-02" db="EMBL/GenBank/DDBJ databases">
        <title>Broccoli isolated Pseudomonas sp.</title>
        <authorList>
            <person name="Fujikawa T."/>
            <person name="Sawada H."/>
        </authorList>
    </citation>
    <scope>NUCLEOTIDE SEQUENCE [LARGE SCALE GENOMIC DNA]</scope>
    <source>
        <strain evidence="3 5">MAFF212427</strain>
        <strain evidence="2 4">MAFF212428</strain>
    </source>
</reference>
<comment type="caution">
    <text evidence="3">The sequence shown here is derived from an EMBL/GenBank/DDBJ whole genome shotgun (WGS) entry which is preliminary data.</text>
</comment>
<dbReference type="Pfam" id="PF12973">
    <property type="entry name" value="Cupin_7"/>
    <property type="match status" value="1"/>
</dbReference>
<protein>
    <recommendedName>
        <fullName evidence="1">ChrR-like cupin domain-containing protein</fullName>
    </recommendedName>
</protein>
<evidence type="ECO:0000313" key="4">
    <source>
        <dbReference type="Proteomes" id="UP000480410"/>
    </source>
</evidence>
<accession>A0A6M0CSL5</accession>
<dbReference type="Gene3D" id="2.60.120.10">
    <property type="entry name" value="Jelly Rolls"/>
    <property type="match status" value="1"/>
</dbReference>
<dbReference type="EMBL" id="JAAHBV010000242">
    <property type="protein sequence ID" value="NER60506.1"/>
    <property type="molecule type" value="Genomic_DNA"/>
</dbReference>
<evidence type="ECO:0000313" key="3">
    <source>
        <dbReference type="EMBL" id="NER62953.1"/>
    </source>
</evidence>